<reference evidence="1 2" key="1">
    <citation type="submission" date="2016-03" db="EMBL/GenBank/DDBJ databases">
        <title>Acinetobacter genomospecies 28 strain ANC 4149.</title>
        <authorList>
            <person name="Radolfova-Krizova L."/>
            <person name="Nemec A."/>
        </authorList>
    </citation>
    <scope>NUCLEOTIDE SEQUENCE [LARGE SCALE GENOMIC DNA]</scope>
    <source>
        <strain evidence="1 2">ANC 4149</strain>
    </source>
</reference>
<sequence length="108" mass="12671">MILKIYDPFYEASMNSEERSELFIQQIQNVLLHDWDPLNIRKNSSMQDEYDAYIVDVLDILEDENATAAEIAHCLQEIEHEFLGLKKPTDRAEKAAAKIWQHFENFIA</sequence>
<evidence type="ECO:0008006" key="3">
    <source>
        <dbReference type="Google" id="ProtNLM"/>
    </source>
</evidence>
<dbReference type="InterPro" id="IPR023162">
    <property type="entry name" value="Apc36109-like_dom_sf"/>
</dbReference>
<accession>A0A151XY80</accession>
<organism evidence="1 2">
    <name type="scientific">Acinetobacter pragensis</name>
    <dbReference type="NCBI Taxonomy" id="1806892"/>
    <lineage>
        <taxon>Bacteria</taxon>
        <taxon>Pseudomonadati</taxon>
        <taxon>Pseudomonadota</taxon>
        <taxon>Gammaproteobacteria</taxon>
        <taxon>Moraxellales</taxon>
        <taxon>Moraxellaceae</taxon>
        <taxon>Acinetobacter</taxon>
    </lineage>
</organism>
<proteinExistence type="predicted"/>
<name>A0A151XY80_9GAMM</name>
<evidence type="ECO:0000313" key="1">
    <source>
        <dbReference type="EMBL" id="KYQ70791.1"/>
    </source>
</evidence>
<comment type="caution">
    <text evidence="1">The sequence shown here is derived from an EMBL/GenBank/DDBJ whole genome shotgun (WGS) entry which is preliminary data.</text>
</comment>
<evidence type="ECO:0000313" key="2">
    <source>
        <dbReference type="Proteomes" id="UP000076276"/>
    </source>
</evidence>
<dbReference type="Proteomes" id="UP000076276">
    <property type="component" value="Unassembled WGS sequence"/>
</dbReference>
<dbReference type="AlphaFoldDB" id="A0A151XY80"/>
<dbReference type="Gene3D" id="1.10.340.20">
    <property type="entry name" value="Apc36109-like domain"/>
    <property type="match status" value="1"/>
</dbReference>
<keyword evidence="2" id="KW-1185">Reference proteome</keyword>
<dbReference type="EMBL" id="LUAW01000045">
    <property type="protein sequence ID" value="KYQ70791.1"/>
    <property type="molecule type" value="Genomic_DNA"/>
</dbReference>
<gene>
    <name evidence="1" type="ORF">AZH43_03470</name>
</gene>
<protein>
    <recommendedName>
        <fullName evidence="3">DUF1871 domain-containing protein</fullName>
    </recommendedName>
</protein>